<dbReference type="EMBL" id="MU001636">
    <property type="protein sequence ID" value="KAF2482370.1"/>
    <property type="molecule type" value="Genomic_DNA"/>
</dbReference>
<dbReference type="OrthoDB" id="5365739at2759"/>
<dbReference type="GeneID" id="54474734"/>
<organism evidence="2 3">
    <name type="scientific">Neohortaea acidophila</name>
    <dbReference type="NCBI Taxonomy" id="245834"/>
    <lineage>
        <taxon>Eukaryota</taxon>
        <taxon>Fungi</taxon>
        <taxon>Dikarya</taxon>
        <taxon>Ascomycota</taxon>
        <taxon>Pezizomycotina</taxon>
        <taxon>Dothideomycetes</taxon>
        <taxon>Dothideomycetidae</taxon>
        <taxon>Mycosphaerellales</taxon>
        <taxon>Teratosphaeriaceae</taxon>
        <taxon>Neohortaea</taxon>
    </lineage>
</organism>
<protein>
    <submittedName>
        <fullName evidence="2">Uncharacterized protein</fullName>
    </submittedName>
</protein>
<dbReference type="AlphaFoldDB" id="A0A6A6PQI8"/>
<gene>
    <name evidence="2" type="ORF">BDY17DRAFT_298386</name>
</gene>
<feature type="compositionally biased region" description="Basic and acidic residues" evidence="1">
    <location>
        <begin position="156"/>
        <end position="167"/>
    </location>
</feature>
<proteinExistence type="predicted"/>
<evidence type="ECO:0000313" key="3">
    <source>
        <dbReference type="Proteomes" id="UP000799767"/>
    </source>
</evidence>
<feature type="compositionally biased region" description="Basic and acidic residues" evidence="1">
    <location>
        <begin position="73"/>
        <end position="87"/>
    </location>
</feature>
<feature type="region of interest" description="Disordered" evidence="1">
    <location>
        <begin position="42"/>
        <end position="170"/>
    </location>
</feature>
<dbReference type="RefSeq" id="XP_033588940.1">
    <property type="nucleotide sequence ID" value="XM_033733732.1"/>
</dbReference>
<evidence type="ECO:0000256" key="1">
    <source>
        <dbReference type="SAM" id="MobiDB-lite"/>
    </source>
</evidence>
<sequence length="368" mass="40665">MFTKRSLSTLSAYERQALRLQWLRSGKCHRCFHASLRTRAEEAAEAEGKARKTRVNAPKRGPSRQQRAAMVSEEVKMLQRDLPKSEADSNTPQPSGASKEVNSEAVGKSARGGQMGQNDSPTQEGPYAQGSDPNVRNGVKVTGRSSAAKGTSRPVNVEHADEKRGHGIQEPVQSADTTLADQHILDPESSINLEVEPNFRPLYKRDASTIVANNFEGVIEEHLSAVSDAGISEDNRATSQLARKLWSKQFVRFESPDEKAETLEMVKRMMPKRKDSAVKKPSFQPLPEKLRNGLIEQMIAGRYHQEELLNGKKVFQQSVLNNIARATTLNGTYLRADGDRLMAKVRSLLPAARTAKAPPPPPQQKAQV</sequence>
<accession>A0A6A6PQI8</accession>
<name>A0A6A6PQI8_9PEZI</name>
<keyword evidence="3" id="KW-1185">Reference proteome</keyword>
<reference evidence="2" key="1">
    <citation type="journal article" date="2020" name="Stud. Mycol.">
        <title>101 Dothideomycetes genomes: a test case for predicting lifestyles and emergence of pathogens.</title>
        <authorList>
            <person name="Haridas S."/>
            <person name="Albert R."/>
            <person name="Binder M."/>
            <person name="Bloem J."/>
            <person name="Labutti K."/>
            <person name="Salamov A."/>
            <person name="Andreopoulos B."/>
            <person name="Baker S."/>
            <person name="Barry K."/>
            <person name="Bills G."/>
            <person name="Bluhm B."/>
            <person name="Cannon C."/>
            <person name="Castanera R."/>
            <person name="Culley D."/>
            <person name="Daum C."/>
            <person name="Ezra D."/>
            <person name="Gonzalez J."/>
            <person name="Henrissat B."/>
            <person name="Kuo A."/>
            <person name="Liang C."/>
            <person name="Lipzen A."/>
            <person name="Lutzoni F."/>
            <person name="Magnuson J."/>
            <person name="Mondo S."/>
            <person name="Nolan M."/>
            <person name="Ohm R."/>
            <person name="Pangilinan J."/>
            <person name="Park H.-J."/>
            <person name="Ramirez L."/>
            <person name="Alfaro M."/>
            <person name="Sun H."/>
            <person name="Tritt A."/>
            <person name="Yoshinaga Y."/>
            <person name="Zwiers L.-H."/>
            <person name="Turgeon B."/>
            <person name="Goodwin S."/>
            <person name="Spatafora J."/>
            <person name="Crous P."/>
            <person name="Grigoriev I."/>
        </authorList>
    </citation>
    <scope>NUCLEOTIDE SEQUENCE</scope>
    <source>
        <strain evidence="2">CBS 113389</strain>
    </source>
</reference>
<evidence type="ECO:0000313" key="2">
    <source>
        <dbReference type="EMBL" id="KAF2482370.1"/>
    </source>
</evidence>
<dbReference type="Proteomes" id="UP000799767">
    <property type="component" value="Unassembled WGS sequence"/>
</dbReference>